<name>A0A5E4MRF3_9HEMI</name>
<dbReference type="InterPro" id="IPR028564">
    <property type="entry name" value="MT_TRM10-typ"/>
</dbReference>
<reference evidence="8 9" key="1">
    <citation type="submission" date="2019-08" db="EMBL/GenBank/DDBJ databases">
        <authorList>
            <person name="Alioto T."/>
            <person name="Alioto T."/>
            <person name="Gomez Garrido J."/>
        </authorList>
    </citation>
    <scope>NUCLEOTIDE SEQUENCE [LARGE SCALE GENOMIC DNA]</scope>
</reference>
<dbReference type="OrthoDB" id="278300at2759"/>
<evidence type="ECO:0000256" key="2">
    <source>
        <dbReference type="ARBA" id="ARBA00022603"/>
    </source>
</evidence>
<feature type="domain" description="SAM-dependent MTase TRM10-type" evidence="7">
    <location>
        <begin position="119"/>
        <end position="309"/>
    </location>
</feature>
<dbReference type="GO" id="GO:0052905">
    <property type="term" value="F:tRNA (guanosine(9)-N1)-methyltransferase activity"/>
    <property type="evidence" value="ECO:0007669"/>
    <property type="project" value="UniProtKB-EC"/>
</dbReference>
<dbReference type="PANTHER" id="PTHR13563">
    <property type="entry name" value="TRNA (GUANINE-9-) METHYLTRANSFERASE"/>
    <property type="match status" value="1"/>
</dbReference>
<proteinExistence type="predicted"/>
<protein>
    <recommendedName>
        <fullName evidence="1">tRNA (guanine(9)-N(1))-methyltransferase</fullName>
        <ecNumber evidence="1">2.1.1.221</ecNumber>
    </recommendedName>
</protein>
<organism evidence="8 9">
    <name type="scientific">Cinara cedri</name>
    <dbReference type="NCBI Taxonomy" id="506608"/>
    <lineage>
        <taxon>Eukaryota</taxon>
        <taxon>Metazoa</taxon>
        <taxon>Ecdysozoa</taxon>
        <taxon>Arthropoda</taxon>
        <taxon>Hexapoda</taxon>
        <taxon>Insecta</taxon>
        <taxon>Pterygota</taxon>
        <taxon>Neoptera</taxon>
        <taxon>Paraneoptera</taxon>
        <taxon>Hemiptera</taxon>
        <taxon>Sternorrhyncha</taxon>
        <taxon>Aphidomorpha</taxon>
        <taxon>Aphidoidea</taxon>
        <taxon>Aphididae</taxon>
        <taxon>Lachninae</taxon>
        <taxon>Cinara</taxon>
    </lineage>
</organism>
<dbReference type="PROSITE" id="PS51675">
    <property type="entry name" value="SAM_MT_TRM10"/>
    <property type="match status" value="1"/>
</dbReference>
<evidence type="ECO:0000256" key="1">
    <source>
        <dbReference type="ARBA" id="ARBA00012797"/>
    </source>
</evidence>
<evidence type="ECO:0000313" key="9">
    <source>
        <dbReference type="Proteomes" id="UP000325440"/>
    </source>
</evidence>
<dbReference type="InterPro" id="IPR007356">
    <property type="entry name" value="tRNA_m1G_MeTrfase_euk"/>
</dbReference>
<evidence type="ECO:0000256" key="6">
    <source>
        <dbReference type="SAM" id="MobiDB-lite"/>
    </source>
</evidence>
<keyword evidence="4" id="KW-0949">S-adenosyl-L-methionine</keyword>
<dbReference type="GO" id="GO:0002939">
    <property type="term" value="P:tRNA N1-guanine methylation"/>
    <property type="evidence" value="ECO:0007669"/>
    <property type="project" value="TreeGrafter"/>
</dbReference>
<dbReference type="AlphaFoldDB" id="A0A5E4MRF3"/>
<keyword evidence="3 8" id="KW-0808">Transferase</keyword>
<dbReference type="GO" id="GO:0005654">
    <property type="term" value="C:nucleoplasm"/>
    <property type="evidence" value="ECO:0007669"/>
    <property type="project" value="TreeGrafter"/>
</dbReference>
<dbReference type="CDD" id="cd18101">
    <property type="entry name" value="Trm10euk_A"/>
    <property type="match status" value="1"/>
</dbReference>
<feature type="region of interest" description="Disordered" evidence="6">
    <location>
        <begin position="1"/>
        <end position="77"/>
    </location>
</feature>
<dbReference type="Proteomes" id="UP000325440">
    <property type="component" value="Unassembled WGS sequence"/>
</dbReference>
<dbReference type="EMBL" id="CABPRJ010000960">
    <property type="protein sequence ID" value="VVC32922.1"/>
    <property type="molecule type" value="Genomic_DNA"/>
</dbReference>
<gene>
    <name evidence="8" type="ORF">CINCED_3A016215</name>
</gene>
<feature type="compositionally biased region" description="Polar residues" evidence="6">
    <location>
        <begin position="9"/>
        <end position="22"/>
    </location>
</feature>
<dbReference type="FunFam" id="3.40.1280.30:FF:000001">
    <property type="entry name" value="tRNA methyltransferase 10 homolog A"/>
    <property type="match status" value="1"/>
</dbReference>
<dbReference type="PANTHER" id="PTHR13563:SF13">
    <property type="entry name" value="TRNA METHYLTRANSFERASE 10 HOMOLOG A"/>
    <property type="match status" value="1"/>
</dbReference>
<keyword evidence="9" id="KW-1185">Reference proteome</keyword>
<dbReference type="GO" id="GO:0000049">
    <property type="term" value="F:tRNA binding"/>
    <property type="evidence" value="ECO:0007669"/>
    <property type="project" value="TreeGrafter"/>
</dbReference>
<dbReference type="EC" id="2.1.1.221" evidence="1"/>
<evidence type="ECO:0000259" key="7">
    <source>
        <dbReference type="PROSITE" id="PS51675"/>
    </source>
</evidence>
<feature type="compositionally biased region" description="Basic and acidic residues" evidence="6">
    <location>
        <begin position="50"/>
        <end position="59"/>
    </location>
</feature>
<evidence type="ECO:0000256" key="5">
    <source>
        <dbReference type="ARBA" id="ARBA00048434"/>
    </source>
</evidence>
<dbReference type="Gene3D" id="3.40.1280.30">
    <property type="match status" value="1"/>
</dbReference>
<sequence length="336" mass="39200">MFDDKMKTVSESVDASSNNTDDVSLDQLVLNKPEKRPLNEESEGNLDNNIEERKKSKINDDDDIENNGQLTTSKRQIKKLQKHQKWLEQKEKRKEFNKEKKQEKKKWKAQMREAGIEIQKIKTTKMAESTCKQRIVLDMSYDDMMSDKDLCKCSSQILRCYSVNRRMENPMQLYICSYEGKIKETMAKHNGSEFWDIKYMEDSYDKVFKKEEIVYLTSESSNVLENIDENKVYIIGGLVDHNAFKGASLEAAENLGLAHARLPIDENIMMKTRKILTIIHVYEIISKVVSGVSWKESFMDTLPKRKMFSTWDNVDNLDHENCSLSDKQDEENKNST</sequence>
<evidence type="ECO:0000313" key="8">
    <source>
        <dbReference type="EMBL" id="VVC32922.1"/>
    </source>
</evidence>
<dbReference type="InterPro" id="IPR038459">
    <property type="entry name" value="MT_TRM10-typ_sf"/>
</dbReference>
<evidence type="ECO:0000256" key="3">
    <source>
        <dbReference type="ARBA" id="ARBA00022679"/>
    </source>
</evidence>
<evidence type="ECO:0000256" key="4">
    <source>
        <dbReference type="ARBA" id="ARBA00022691"/>
    </source>
</evidence>
<accession>A0A5E4MRF3</accession>
<comment type="catalytic activity">
    <reaction evidence="5">
        <text>guanosine(9) in tRNA + S-adenosyl-L-methionine = N(1)-methylguanosine(9) in tRNA + S-adenosyl-L-homocysteine + H(+)</text>
        <dbReference type="Rhea" id="RHEA:43156"/>
        <dbReference type="Rhea" id="RHEA-COMP:10367"/>
        <dbReference type="Rhea" id="RHEA-COMP:10368"/>
        <dbReference type="ChEBI" id="CHEBI:15378"/>
        <dbReference type="ChEBI" id="CHEBI:57856"/>
        <dbReference type="ChEBI" id="CHEBI:59789"/>
        <dbReference type="ChEBI" id="CHEBI:73542"/>
        <dbReference type="ChEBI" id="CHEBI:74269"/>
        <dbReference type="EC" id="2.1.1.221"/>
    </reaction>
</comment>
<keyword evidence="2 8" id="KW-0489">Methyltransferase</keyword>